<evidence type="ECO:0000313" key="2">
    <source>
        <dbReference type="Proteomes" id="UP001241377"/>
    </source>
</evidence>
<proteinExistence type="predicted"/>
<dbReference type="Proteomes" id="UP001241377">
    <property type="component" value="Unassembled WGS sequence"/>
</dbReference>
<comment type="caution">
    <text evidence="1">The sequence shown here is derived from an EMBL/GenBank/DDBJ whole genome shotgun (WGS) entry which is preliminary data.</text>
</comment>
<reference evidence="1" key="1">
    <citation type="submission" date="2023-04" db="EMBL/GenBank/DDBJ databases">
        <title>Draft Genome sequencing of Naganishia species isolated from polar environments using Oxford Nanopore Technology.</title>
        <authorList>
            <person name="Leo P."/>
            <person name="Venkateswaran K."/>
        </authorList>
    </citation>
    <scope>NUCLEOTIDE SEQUENCE</scope>
    <source>
        <strain evidence="1">MNA-CCFEE 5261</strain>
    </source>
</reference>
<dbReference type="EMBL" id="JASBWR010000054">
    <property type="protein sequence ID" value="KAJ9102028.1"/>
    <property type="molecule type" value="Genomic_DNA"/>
</dbReference>
<evidence type="ECO:0000313" key="1">
    <source>
        <dbReference type="EMBL" id="KAJ9102028.1"/>
    </source>
</evidence>
<accession>A0ACC2VS62</accession>
<sequence>MGYGVLFSREMVFGRTLFTLPNAADLTSRSHYNTSYVGSALDICRGTASLSEKQAQRSTALGDSKESTSIKIDGTPHLDLPAGIKNAFTIQNHFELPQSFIPLHSILTGMSSVNNSVASSDSSGPDPMLSKKRKPFKSLPGEKKALEDRFHVDQKYLRYVLYQGVSMSIRRIYMKGEKGLWKKHHVFRKTKAATTVLNRLITAYKGFESPDPELEKIALQHLKAYEDRWKPAFERWTEIMAEVQIIGGIWGSMTWRSKANTGKANQAAQQASGTEKNPFGEAFQPYNQVLKLLKEFSELLAGRADGWNIVLNASEWVEEMVEYMKCWIGDKTLHRDNSFVETAPSAAFESLNSVFEEMREGPKDFLEASCYEADEASSHIDTLEATASGTNKVSFEEETLLTQRKTSLSRQGKANRVREPVEPQREPQWQTRLLDQQDSIPRHAEQFEQSMKENHRSIHRPEEAQDERNEGLNRA</sequence>
<gene>
    <name evidence="1" type="ORF">QFC19_004954</name>
</gene>
<name>A0ACC2VS62_9TREE</name>
<protein>
    <submittedName>
        <fullName evidence="1">Uncharacterized protein</fullName>
    </submittedName>
</protein>
<organism evidence="1 2">
    <name type="scientific">Naganishia cerealis</name>
    <dbReference type="NCBI Taxonomy" id="610337"/>
    <lineage>
        <taxon>Eukaryota</taxon>
        <taxon>Fungi</taxon>
        <taxon>Dikarya</taxon>
        <taxon>Basidiomycota</taxon>
        <taxon>Agaricomycotina</taxon>
        <taxon>Tremellomycetes</taxon>
        <taxon>Filobasidiales</taxon>
        <taxon>Filobasidiaceae</taxon>
        <taxon>Naganishia</taxon>
    </lineage>
</organism>
<keyword evidence="2" id="KW-1185">Reference proteome</keyword>